<keyword evidence="5" id="KW-1185">Reference proteome</keyword>
<dbReference type="PANTHER" id="PTHR48070:SF6">
    <property type="entry name" value="ESTERASE OVCA2"/>
    <property type="match status" value="1"/>
</dbReference>
<dbReference type="AlphaFoldDB" id="A0A875S2H2"/>
<evidence type="ECO:0000256" key="1">
    <source>
        <dbReference type="ARBA" id="ARBA00022801"/>
    </source>
</evidence>
<feature type="region of interest" description="Disordered" evidence="2">
    <location>
        <begin position="220"/>
        <end position="272"/>
    </location>
</feature>
<sequence length="272" mass="30567">MPPKPTKPIKGTILVLHGFAQNGAGFAIKASGIRKAFKKVGYHTVFIDGPIKLTPADMPFEVKTNGTPFEDLNMRGWTYTQPERFDIQPSLESVRAAYKEYGPFVGLVGFSQGSGVVGAILSKFNEVVDDEKASDCLKFSMIYSGFLYDNKSVKKYYDEKIKLPTLHIMGELDTVVSTERSLALVNQCENATIMKHPGGHYVPSTKDLVRREIAWVEEVMNGEKDRKDPNDSKEPKEFKEPKDLKKITAEKEEKEKRELDELSKKMARLGKA</sequence>
<evidence type="ECO:0000256" key="2">
    <source>
        <dbReference type="SAM" id="MobiDB-lite"/>
    </source>
</evidence>
<dbReference type="GO" id="GO:0005737">
    <property type="term" value="C:cytoplasm"/>
    <property type="evidence" value="ECO:0007669"/>
    <property type="project" value="TreeGrafter"/>
</dbReference>
<proteinExistence type="predicted"/>
<keyword evidence="1" id="KW-0378">Hydrolase</keyword>
<dbReference type="InterPro" id="IPR050593">
    <property type="entry name" value="LovG"/>
</dbReference>
<dbReference type="Pfam" id="PF03959">
    <property type="entry name" value="FSH1"/>
    <property type="match status" value="1"/>
</dbReference>
<organism evidence="4 5">
    <name type="scientific">Eeniella nana</name>
    <name type="common">Yeast</name>
    <name type="synonym">Brettanomyces nanus</name>
    <dbReference type="NCBI Taxonomy" id="13502"/>
    <lineage>
        <taxon>Eukaryota</taxon>
        <taxon>Fungi</taxon>
        <taxon>Dikarya</taxon>
        <taxon>Ascomycota</taxon>
        <taxon>Saccharomycotina</taxon>
        <taxon>Pichiomycetes</taxon>
        <taxon>Pichiales</taxon>
        <taxon>Pichiaceae</taxon>
        <taxon>Brettanomyces</taxon>
    </lineage>
</organism>
<dbReference type="EMBL" id="CP064812">
    <property type="protein sequence ID" value="QPG74535.1"/>
    <property type="molecule type" value="Genomic_DNA"/>
</dbReference>
<dbReference type="OrthoDB" id="2094269at2759"/>
<protein>
    <recommendedName>
        <fullName evidence="3">Serine hydrolase domain-containing protein</fullName>
    </recommendedName>
</protein>
<accession>A0A875S2H2</accession>
<name>A0A875S2H2_EENNA</name>
<dbReference type="InterPro" id="IPR005645">
    <property type="entry name" value="FSH-like_dom"/>
</dbReference>
<dbReference type="InterPro" id="IPR029058">
    <property type="entry name" value="AB_hydrolase_fold"/>
</dbReference>
<dbReference type="Gene3D" id="3.40.50.1820">
    <property type="entry name" value="alpha/beta hydrolase"/>
    <property type="match status" value="1"/>
</dbReference>
<dbReference type="GO" id="GO:0016787">
    <property type="term" value="F:hydrolase activity"/>
    <property type="evidence" value="ECO:0007669"/>
    <property type="project" value="UniProtKB-KW"/>
</dbReference>
<dbReference type="RefSeq" id="XP_038778100.1">
    <property type="nucleotide sequence ID" value="XM_038922172.1"/>
</dbReference>
<reference evidence="4" key="1">
    <citation type="submission" date="2020-10" db="EMBL/GenBank/DDBJ databases">
        <authorList>
            <person name="Roach M.J.R."/>
        </authorList>
    </citation>
    <scope>NUCLEOTIDE SEQUENCE</scope>
    <source>
        <strain evidence="4">CBS 1945</strain>
    </source>
</reference>
<evidence type="ECO:0000313" key="4">
    <source>
        <dbReference type="EMBL" id="QPG74535.1"/>
    </source>
</evidence>
<dbReference type="GeneID" id="62195266"/>
<dbReference type="SUPFAM" id="SSF53474">
    <property type="entry name" value="alpha/beta-Hydrolases"/>
    <property type="match status" value="1"/>
</dbReference>
<gene>
    <name evidence="4" type="ORF">FOA43_001865</name>
</gene>
<feature type="domain" description="Serine hydrolase" evidence="3">
    <location>
        <begin position="10"/>
        <end position="209"/>
    </location>
</feature>
<feature type="compositionally biased region" description="Basic and acidic residues" evidence="2">
    <location>
        <begin position="221"/>
        <end position="264"/>
    </location>
</feature>
<dbReference type="Proteomes" id="UP000662931">
    <property type="component" value="Chromosome 1"/>
</dbReference>
<dbReference type="GO" id="GO:0005634">
    <property type="term" value="C:nucleus"/>
    <property type="evidence" value="ECO:0007669"/>
    <property type="project" value="TreeGrafter"/>
</dbReference>
<dbReference type="KEGG" id="bnn:FOA43_001865"/>
<dbReference type="PANTHER" id="PTHR48070">
    <property type="entry name" value="ESTERASE OVCA2"/>
    <property type="match status" value="1"/>
</dbReference>
<evidence type="ECO:0000313" key="5">
    <source>
        <dbReference type="Proteomes" id="UP000662931"/>
    </source>
</evidence>
<evidence type="ECO:0000259" key="3">
    <source>
        <dbReference type="Pfam" id="PF03959"/>
    </source>
</evidence>